<dbReference type="InterPro" id="IPR000182">
    <property type="entry name" value="GNAT_dom"/>
</dbReference>
<organism evidence="2 3">
    <name type="scientific">Candidatus Nitrospira nitrosa</name>
    <dbReference type="NCBI Taxonomy" id="1742972"/>
    <lineage>
        <taxon>Bacteria</taxon>
        <taxon>Pseudomonadati</taxon>
        <taxon>Nitrospirota</taxon>
        <taxon>Nitrospiria</taxon>
        <taxon>Nitrospirales</taxon>
        <taxon>Nitrospiraceae</taxon>
        <taxon>Nitrospira</taxon>
    </lineage>
</organism>
<gene>
    <name evidence="2" type="ORF">COMA1_11053</name>
</gene>
<dbReference type="GO" id="GO:0016747">
    <property type="term" value="F:acyltransferase activity, transferring groups other than amino-acyl groups"/>
    <property type="evidence" value="ECO:0007669"/>
    <property type="project" value="InterPro"/>
</dbReference>
<dbReference type="InterPro" id="IPR016181">
    <property type="entry name" value="Acyl_CoA_acyltransferase"/>
</dbReference>
<name>A0A0S4L9J3_9BACT</name>
<dbReference type="AlphaFoldDB" id="A0A0S4L9J3"/>
<feature type="domain" description="N-acetyltransferase" evidence="1">
    <location>
        <begin position="6"/>
        <end position="164"/>
    </location>
</feature>
<sequence>MNLNVFNIRPATVADVQTIVDFNAAMALETEQRRLDRDRLQDGALALLAHPQYGFYVVAETPVETIPTAVGQLMITFEWSDWRNGLFWWVQSVYVTPEWRRRGVYRAMHEHIATRAKGDPQVCGIRLYVEHQNQHAQTVYRRVGLSPSAYTVYEQDFILGHQRPNP</sequence>
<accession>A0A0S4L9J3</accession>
<reference evidence="2 3" key="1">
    <citation type="submission" date="2015-10" db="EMBL/GenBank/DDBJ databases">
        <authorList>
            <person name="Gilbert D.G."/>
        </authorList>
    </citation>
    <scope>NUCLEOTIDE SEQUENCE [LARGE SCALE GENOMIC DNA]</scope>
    <source>
        <strain evidence="2">COMA1</strain>
    </source>
</reference>
<dbReference type="SUPFAM" id="SSF55729">
    <property type="entry name" value="Acyl-CoA N-acyltransferases (Nat)"/>
    <property type="match status" value="1"/>
</dbReference>
<dbReference type="Gene3D" id="3.40.630.30">
    <property type="match status" value="1"/>
</dbReference>
<evidence type="ECO:0000313" key="2">
    <source>
        <dbReference type="EMBL" id="CUS33261.1"/>
    </source>
</evidence>
<dbReference type="EMBL" id="CZQA01000001">
    <property type="protein sequence ID" value="CUS33261.1"/>
    <property type="molecule type" value="Genomic_DNA"/>
</dbReference>
<dbReference type="OrthoDB" id="9805924at2"/>
<dbReference type="Proteomes" id="UP000199032">
    <property type="component" value="Unassembled WGS sequence"/>
</dbReference>
<keyword evidence="2" id="KW-0808">Transferase</keyword>
<dbReference type="STRING" id="1742972.COMA1_11053"/>
<proteinExistence type="predicted"/>
<dbReference type="RefSeq" id="WP_090744674.1">
    <property type="nucleotide sequence ID" value="NZ_CZQA01000001.1"/>
</dbReference>
<dbReference type="Pfam" id="PF00583">
    <property type="entry name" value="Acetyltransf_1"/>
    <property type="match status" value="1"/>
</dbReference>
<protein>
    <submittedName>
        <fullName evidence="2">N-acetyltransferase, GNAT family</fullName>
    </submittedName>
</protein>
<keyword evidence="3" id="KW-1185">Reference proteome</keyword>
<evidence type="ECO:0000259" key="1">
    <source>
        <dbReference type="PROSITE" id="PS51186"/>
    </source>
</evidence>
<evidence type="ECO:0000313" key="3">
    <source>
        <dbReference type="Proteomes" id="UP000199032"/>
    </source>
</evidence>
<dbReference type="PROSITE" id="PS51186">
    <property type="entry name" value="GNAT"/>
    <property type="match status" value="1"/>
</dbReference>
<dbReference type="CDD" id="cd04301">
    <property type="entry name" value="NAT_SF"/>
    <property type="match status" value="1"/>
</dbReference>